<protein>
    <submittedName>
        <fullName evidence="1">Uncharacterized protein</fullName>
    </submittedName>
</protein>
<dbReference type="Gene3D" id="3.40.50.150">
    <property type="entry name" value="Vaccinia Virus protein VP39"/>
    <property type="match status" value="1"/>
</dbReference>
<dbReference type="GeneID" id="25309126"/>
<evidence type="ECO:0000313" key="2">
    <source>
        <dbReference type="Proteomes" id="UP000053029"/>
    </source>
</evidence>
<sequence>MVQYIRFLRTPQSDVGKKTIDVSAVVAVTTDLGDAFFSEDVELLADVVEANPPHGVLYSQTIKWQASSRALKFAVHCPGKYLSRPVRLHVTTTETETASQALEIPKILDVWSCVFLLSDKQRTDPIVERRIALSNRSMVRMWEETGDSIARHIWDASLGFLVYFAHALSTSPIDGMSLLVSLFKSSKVRRLRVLELGAGCGIVGVALAQLVKCDLLLTDLEDAQEILASNIRCAAPVAGSTVRSEVLDWASSLDDSSNANYDLILVSDCIYNPDSSLHLVETLRQLATRTPETVILVGFKRRHTEDDLFFARMRTANFDVLETLKIPLPYIDTDQDVDRPTTEFFTYKMDTQSQNDS</sequence>
<dbReference type="OrthoDB" id="413520at2759"/>
<dbReference type="CDD" id="cd02440">
    <property type="entry name" value="AdoMet_MTases"/>
    <property type="match status" value="1"/>
</dbReference>
<dbReference type="GO" id="GO:0005829">
    <property type="term" value="C:cytosol"/>
    <property type="evidence" value="ECO:0007669"/>
    <property type="project" value="TreeGrafter"/>
</dbReference>
<dbReference type="VEuPathDB" id="FungiDB:Z517_09636"/>
<gene>
    <name evidence="1" type="ORF">Z517_09636</name>
</gene>
<proteinExistence type="predicted"/>
<dbReference type="STRING" id="1442368.A0A0D2GEX9"/>
<reference evidence="1 2" key="1">
    <citation type="submission" date="2015-01" db="EMBL/GenBank/DDBJ databases">
        <title>The Genome Sequence of Fonsecaea pedrosoi CBS 271.37.</title>
        <authorList>
            <consortium name="The Broad Institute Genomics Platform"/>
            <person name="Cuomo C."/>
            <person name="de Hoog S."/>
            <person name="Gorbushina A."/>
            <person name="Stielow B."/>
            <person name="Teixiera M."/>
            <person name="Abouelleil A."/>
            <person name="Chapman S.B."/>
            <person name="Priest M."/>
            <person name="Young S.K."/>
            <person name="Wortman J."/>
            <person name="Nusbaum C."/>
            <person name="Birren B."/>
        </authorList>
    </citation>
    <scope>NUCLEOTIDE SEQUENCE [LARGE SCALE GENOMIC DNA]</scope>
    <source>
        <strain evidence="1 2">CBS 271.37</strain>
    </source>
</reference>
<keyword evidence="2" id="KW-1185">Reference proteome</keyword>
<dbReference type="InterPro" id="IPR019410">
    <property type="entry name" value="Methyltransf_16"/>
</dbReference>
<dbReference type="HOGENOM" id="CLU_036731_1_0_1"/>
<dbReference type="PANTHER" id="PTHR14614:SF132">
    <property type="entry name" value="PROTEIN-LYSINE METHYLTRANSFERASE C42C1.13"/>
    <property type="match status" value="1"/>
</dbReference>
<dbReference type="PANTHER" id="PTHR14614">
    <property type="entry name" value="HEPATOCELLULAR CARCINOMA-ASSOCIATED ANTIGEN"/>
    <property type="match status" value="1"/>
</dbReference>
<name>A0A0D2GEX9_9EURO</name>
<organism evidence="1 2">
    <name type="scientific">Fonsecaea pedrosoi CBS 271.37</name>
    <dbReference type="NCBI Taxonomy" id="1442368"/>
    <lineage>
        <taxon>Eukaryota</taxon>
        <taxon>Fungi</taxon>
        <taxon>Dikarya</taxon>
        <taxon>Ascomycota</taxon>
        <taxon>Pezizomycotina</taxon>
        <taxon>Eurotiomycetes</taxon>
        <taxon>Chaetothyriomycetidae</taxon>
        <taxon>Chaetothyriales</taxon>
        <taxon>Herpotrichiellaceae</taxon>
        <taxon>Fonsecaea</taxon>
    </lineage>
</organism>
<dbReference type="InterPro" id="IPR029063">
    <property type="entry name" value="SAM-dependent_MTases_sf"/>
</dbReference>
<dbReference type="EMBL" id="KN846974">
    <property type="protein sequence ID" value="KIW77190.1"/>
    <property type="molecule type" value="Genomic_DNA"/>
</dbReference>
<dbReference type="RefSeq" id="XP_013280998.1">
    <property type="nucleotide sequence ID" value="XM_013425544.1"/>
</dbReference>
<dbReference type="SUPFAM" id="SSF53335">
    <property type="entry name" value="S-adenosyl-L-methionine-dependent methyltransferases"/>
    <property type="match status" value="1"/>
</dbReference>
<evidence type="ECO:0000313" key="1">
    <source>
        <dbReference type="EMBL" id="KIW77190.1"/>
    </source>
</evidence>
<dbReference type="AlphaFoldDB" id="A0A0D2GEX9"/>
<dbReference type="Proteomes" id="UP000053029">
    <property type="component" value="Unassembled WGS sequence"/>
</dbReference>
<dbReference type="Pfam" id="PF10294">
    <property type="entry name" value="Methyltransf_16"/>
    <property type="match status" value="1"/>
</dbReference>
<accession>A0A0D2GEX9</accession>
<dbReference type="GO" id="GO:0008757">
    <property type="term" value="F:S-adenosylmethionine-dependent methyltransferase activity"/>
    <property type="evidence" value="ECO:0007669"/>
    <property type="project" value="UniProtKB-ARBA"/>
</dbReference>